<protein>
    <recommendedName>
        <fullName evidence="5">Large ribosomal subunit protein uL30</fullName>
    </recommendedName>
</protein>
<evidence type="ECO:0000256" key="1">
    <source>
        <dbReference type="ARBA" id="ARBA00007594"/>
    </source>
</evidence>
<name>A0A0C2G372_9ACTN</name>
<dbReference type="InterPro" id="IPR036919">
    <property type="entry name" value="Ribo_uL30_ferredoxin-like_sf"/>
</dbReference>
<evidence type="ECO:0000256" key="5">
    <source>
        <dbReference type="HAMAP-Rule" id="MF_01371"/>
    </source>
</evidence>
<organism evidence="8 9">
    <name type="scientific">Streptomonospora alba</name>
    <dbReference type="NCBI Taxonomy" id="183763"/>
    <lineage>
        <taxon>Bacteria</taxon>
        <taxon>Bacillati</taxon>
        <taxon>Actinomycetota</taxon>
        <taxon>Actinomycetes</taxon>
        <taxon>Streptosporangiales</taxon>
        <taxon>Nocardiopsidaceae</taxon>
        <taxon>Streptomonospora</taxon>
    </lineage>
</organism>
<dbReference type="EMBL" id="JROO01000032">
    <property type="protein sequence ID" value="KIH97753.1"/>
    <property type="molecule type" value="Genomic_DNA"/>
</dbReference>
<dbReference type="OrthoDB" id="9812790at2"/>
<evidence type="ECO:0000256" key="2">
    <source>
        <dbReference type="ARBA" id="ARBA00011838"/>
    </source>
</evidence>
<dbReference type="STRING" id="183763.LP52_16990"/>
<proteinExistence type="inferred from homology"/>
<dbReference type="NCBIfam" id="TIGR01308">
    <property type="entry name" value="rpmD_bact"/>
    <property type="match status" value="1"/>
</dbReference>
<reference evidence="9" key="1">
    <citation type="journal article" date="2015" name="Chem. Biol.">
        <title>Structure, bioactivity, and resistance mechanism of streptomonomicin, an unusual lasso Peptide from an understudied halophilic actinomycete.</title>
        <authorList>
            <person name="Metelev M."/>
            <person name="Tietz J.I."/>
            <person name="Melby J.O."/>
            <person name="Blair P.M."/>
            <person name="Zhu L."/>
            <person name="Livnat I."/>
            <person name="Severinov K."/>
            <person name="Mitchell D.A."/>
        </authorList>
    </citation>
    <scope>NUCLEOTIDE SEQUENCE [LARGE SCALE GENOMIC DNA]</scope>
    <source>
        <strain evidence="9">YIM 90003</strain>
    </source>
</reference>
<dbReference type="Proteomes" id="UP000031675">
    <property type="component" value="Unassembled WGS sequence"/>
</dbReference>
<comment type="subunit">
    <text evidence="2 5">Part of the 50S ribosomal subunit.</text>
</comment>
<dbReference type="InterPro" id="IPR005996">
    <property type="entry name" value="Ribosomal_uL30_bac-type"/>
</dbReference>
<feature type="compositionally biased region" description="Polar residues" evidence="6">
    <location>
        <begin position="9"/>
        <end position="18"/>
    </location>
</feature>
<keyword evidence="4 5" id="KW-0687">Ribonucleoprotein</keyword>
<evidence type="ECO:0000256" key="4">
    <source>
        <dbReference type="ARBA" id="ARBA00023274"/>
    </source>
</evidence>
<dbReference type="GO" id="GO:0022625">
    <property type="term" value="C:cytosolic large ribosomal subunit"/>
    <property type="evidence" value="ECO:0007669"/>
    <property type="project" value="TreeGrafter"/>
</dbReference>
<comment type="similarity">
    <text evidence="1 5">Belongs to the universal ribosomal protein uL30 family.</text>
</comment>
<evidence type="ECO:0000256" key="6">
    <source>
        <dbReference type="SAM" id="MobiDB-lite"/>
    </source>
</evidence>
<gene>
    <name evidence="5" type="primary">rpmD</name>
    <name evidence="8" type="ORF">LP52_16990</name>
</gene>
<evidence type="ECO:0000313" key="9">
    <source>
        <dbReference type="Proteomes" id="UP000031675"/>
    </source>
</evidence>
<dbReference type="HAMAP" id="MF_01371_B">
    <property type="entry name" value="Ribosomal_uL30_B"/>
    <property type="match status" value="1"/>
</dbReference>
<dbReference type="CDD" id="cd01658">
    <property type="entry name" value="Ribosomal_L30"/>
    <property type="match status" value="1"/>
</dbReference>
<dbReference type="SUPFAM" id="SSF55129">
    <property type="entry name" value="Ribosomal protein L30p/L7e"/>
    <property type="match status" value="1"/>
</dbReference>
<evidence type="ECO:0000259" key="7">
    <source>
        <dbReference type="Pfam" id="PF00327"/>
    </source>
</evidence>
<feature type="domain" description="Large ribosomal subunit protein uL30-like ferredoxin-like fold" evidence="7">
    <location>
        <begin position="5"/>
        <end position="55"/>
    </location>
</feature>
<dbReference type="GO" id="GO:0006412">
    <property type="term" value="P:translation"/>
    <property type="evidence" value="ECO:0007669"/>
    <property type="project" value="UniProtKB-UniRule"/>
</dbReference>
<sequence length="62" mass="6753">MANKLKITQVRSKIGGNQKQRDSLRSLGLRKIGSSVVRADNPSVRGQITIVAHLVNVEEVDA</sequence>
<dbReference type="PANTHER" id="PTHR15892">
    <property type="entry name" value="MITOCHONDRIAL RIBOSOMAL PROTEIN L30"/>
    <property type="match status" value="1"/>
</dbReference>
<dbReference type="PANTHER" id="PTHR15892:SF2">
    <property type="entry name" value="LARGE RIBOSOMAL SUBUNIT PROTEIN UL30M"/>
    <property type="match status" value="1"/>
</dbReference>
<dbReference type="Gene3D" id="3.30.1390.20">
    <property type="entry name" value="Ribosomal protein L30, ferredoxin-like fold domain"/>
    <property type="match status" value="1"/>
</dbReference>
<comment type="caution">
    <text evidence="8">The sequence shown here is derived from an EMBL/GenBank/DDBJ whole genome shotgun (WGS) entry which is preliminary data.</text>
</comment>
<dbReference type="AlphaFoldDB" id="A0A0C2G372"/>
<keyword evidence="9" id="KW-1185">Reference proteome</keyword>
<dbReference type="RefSeq" id="WP_040274904.1">
    <property type="nucleotide sequence ID" value="NZ_JROO01000032.1"/>
</dbReference>
<dbReference type="InterPro" id="IPR016082">
    <property type="entry name" value="Ribosomal_uL30_ferredoxin-like"/>
</dbReference>
<keyword evidence="3 5" id="KW-0689">Ribosomal protein</keyword>
<dbReference type="GO" id="GO:0003735">
    <property type="term" value="F:structural constituent of ribosome"/>
    <property type="evidence" value="ECO:0007669"/>
    <property type="project" value="InterPro"/>
</dbReference>
<accession>A0A0C2G372</accession>
<dbReference type="PIRSF" id="PIRSF002211">
    <property type="entry name" value="Ribosomal_L30_bac-type"/>
    <property type="match status" value="1"/>
</dbReference>
<dbReference type="Pfam" id="PF00327">
    <property type="entry name" value="Ribosomal_L30"/>
    <property type="match status" value="1"/>
</dbReference>
<feature type="region of interest" description="Disordered" evidence="6">
    <location>
        <begin position="1"/>
        <end position="22"/>
    </location>
</feature>
<evidence type="ECO:0000256" key="3">
    <source>
        <dbReference type="ARBA" id="ARBA00022980"/>
    </source>
</evidence>
<dbReference type="FunFam" id="3.30.1390.20:FF:000001">
    <property type="entry name" value="50S ribosomal protein L30"/>
    <property type="match status" value="1"/>
</dbReference>
<evidence type="ECO:0000313" key="8">
    <source>
        <dbReference type="EMBL" id="KIH97753.1"/>
    </source>
</evidence>